<gene>
    <name evidence="4 6" type="primary">menG</name>
    <name evidence="6" type="ORF">GCM10025869_09080</name>
</gene>
<comment type="function">
    <text evidence="4">Methyltransferase required for the conversion of demethylmenaquinol (DMKH2) to menaquinol (MKH2).</text>
</comment>
<evidence type="ECO:0000313" key="6">
    <source>
        <dbReference type="EMBL" id="GMA90379.1"/>
    </source>
</evidence>
<dbReference type="PANTHER" id="PTHR43591:SF24">
    <property type="entry name" value="2-METHOXY-6-POLYPRENYL-1,4-BENZOQUINOL METHYLASE, MITOCHONDRIAL"/>
    <property type="match status" value="1"/>
</dbReference>
<evidence type="ECO:0000256" key="4">
    <source>
        <dbReference type="HAMAP-Rule" id="MF_01813"/>
    </source>
</evidence>
<proteinExistence type="inferred from homology"/>
<feature type="binding site" evidence="4">
    <location>
        <position position="81"/>
    </location>
    <ligand>
        <name>S-adenosyl-L-methionine</name>
        <dbReference type="ChEBI" id="CHEBI:59789"/>
    </ligand>
</feature>
<dbReference type="Pfam" id="PF01209">
    <property type="entry name" value="Ubie_methyltran"/>
    <property type="match status" value="1"/>
</dbReference>
<feature type="binding site" evidence="4">
    <location>
        <position position="63"/>
    </location>
    <ligand>
        <name>S-adenosyl-L-methionine</name>
        <dbReference type="ChEBI" id="CHEBI:59789"/>
    </ligand>
</feature>
<evidence type="ECO:0000256" key="1">
    <source>
        <dbReference type="ARBA" id="ARBA00022603"/>
    </source>
</evidence>
<keyword evidence="7" id="KW-1185">Reference proteome</keyword>
<dbReference type="PANTHER" id="PTHR43591">
    <property type="entry name" value="METHYLTRANSFERASE"/>
    <property type="match status" value="1"/>
</dbReference>
<dbReference type="Proteomes" id="UP001157069">
    <property type="component" value="Unassembled WGS sequence"/>
</dbReference>
<dbReference type="InterPro" id="IPR004033">
    <property type="entry name" value="UbiE/COQ5_MeTrFase"/>
</dbReference>
<comment type="catalytic activity">
    <reaction evidence="4">
        <text>a 2-demethylmenaquinol + S-adenosyl-L-methionine = a menaquinol + S-adenosyl-L-homocysteine + H(+)</text>
        <dbReference type="Rhea" id="RHEA:42640"/>
        <dbReference type="Rhea" id="RHEA-COMP:9539"/>
        <dbReference type="Rhea" id="RHEA-COMP:9563"/>
        <dbReference type="ChEBI" id="CHEBI:15378"/>
        <dbReference type="ChEBI" id="CHEBI:18151"/>
        <dbReference type="ChEBI" id="CHEBI:55437"/>
        <dbReference type="ChEBI" id="CHEBI:57856"/>
        <dbReference type="ChEBI" id="CHEBI:59789"/>
        <dbReference type="EC" id="2.1.1.163"/>
    </reaction>
</comment>
<dbReference type="NCBIfam" id="TIGR01934">
    <property type="entry name" value="MenG_MenH_UbiE"/>
    <property type="match status" value="1"/>
</dbReference>
<dbReference type="PROSITE" id="PS51608">
    <property type="entry name" value="SAM_MT_UBIE"/>
    <property type="match status" value="1"/>
</dbReference>
<comment type="pathway">
    <text evidence="4">Quinol/quinone metabolism; menaquinone biosynthesis; menaquinol from 1,4-dihydroxy-2-naphthoate: step 2/2.</text>
</comment>
<dbReference type="InterPro" id="IPR029063">
    <property type="entry name" value="SAM-dependent_MTases_sf"/>
</dbReference>
<dbReference type="EMBL" id="BSVA01000001">
    <property type="protein sequence ID" value="GMA90379.1"/>
    <property type="molecule type" value="Genomic_DNA"/>
</dbReference>
<feature type="region of interest" description="Disordered" evidence="5">
    <location>
        <begin position="233"/>
        <end position="258"/>
    </location>
</feature>
<reference evidence="7" key="1">
    <citation type="journal article" date="2019" name="Int. J. Syst. Evol. Microbiol.">
        <title>The Global Catalogue of Microorganisms (GCM) 10K type strain sequencing project: providing services to taxonomists for standard genome sequencing and annotation.</title>
        <authorList>
            <consortium name="The Broad Institute Genomics Platform"/>
            <consortium name="The Broad Institute Genome Sequencing Center for Infectious Disease"/>
            <person name="Wu L."/>
            <person name="Ma J."/>
        </authorList>
    </citation>
    <scope>NUCLEOTIDE SEQUENCE [LARGE SCALE GENOMIC DNA]</scope>
    <source>
        <strain evidence="7">NBRC 108755</strain>
    </source>
</reference>
<dbReference type="Gene3D" id="3.40.50.150">
    <property type="entry name" value="Vaccinia Virus protein VP39"/>
    <property type="match status" value="1"/>
</dbReference>
<protein>
    <recommendedName>
        <fullName evidence="4">Demethylmenaquinone methyltransferase</fullName>
        <ecNumber evidence="4">2.1.1.163</ecNumber>
    </recommendedName>
</protein>
<evidence type="ECO:0000256" key="2">
    <source>
        <dbReference type="ARBA" id="ARBA00022679"/>
    </source>
</evidence>
<dbReference type="SUPFAM" id="SSF53335">
    <property type="entry name" value="S-adenosyl-L-methionine-dependent methyltransferases"/>
    <property type="match status" value="1"/>
</dbReference>
<name>A0ABQ6JTG8_9MICO</name>
<keyword evidence="2 4" id="KW-0808">Transferase</keyword>
<dbReference type="GO" id="GO:0008168">
    <property type="term" value="F:methyltransferase activity"/>
    <property type="evidence" value="ECO:0007669"/>
    <property type="project" value="UniProtKB-KW"/>
</dbReference>
<comment type="caution">
    <text evidence="6">The sequence shown here is derived from an EMBL/GenBank/DDBJ whole genome shotgun (WGS) entry which is preliminary data.</text>
</comment>
<keyword evidence="3 4" id="KW-0949">S-adenosyl-L-methionine</keyword>
<evidence type="ECO:0000256" key="3">
    <source>
        <dbReference type="ARBA" id="ARBA00022691"/>
    </source>
</evidence>
<accession>A0ABQ6JTG8</accession>
<keyword evidence="1 4" id="KW-0489">Methyltransferase</keyword>
<dbReference type="HAMAP" id="MF_01813">
    <property type="entry name" value="MenG_UbiE_methyltr"/>
    <property type="match status" value="1"/>
</dbReference>
<dbReference type="EC" id="2.1.1.163" evidence="4"/>
<feature type="binding site" evidence="4">
    <location>
        <position position="120"/>
    </location>
    <ligand>
        <name>S-adenosyl-L-methionine</name>
        <dbReference type="ChEBI" id="CHEBI:59789"/>
    </ligand>
</feature>
<dbReference type="PROSITE" id="PS01184">
    <property type="entry name" value="UBIE_2"/>
    <property type="match status" value="1"/>
</dbReference>
<organism evidence="6 7">
    <name type="scientific">Homoserinibacter gongjuensis</name>
    <dbReference type="NCBI Taxonomy" id="1162968"/>
    <lineage>
        <taxon>Bacteria</taxon>
        <taxon>Bacillati</taxon>
        <taxon>Actinomycetota</taxon>
        <taxon>Actinomycetes</taxon>
        <taxon>Micrococcales</taxon>
        <taxon>Microbacteriaceae</taxon>
        <taxon>Homoserinibacter</taxon>
    </lineage>
</organism>
<evidence type="ECO:0000313" key="7">
    <source>
        <dbReference type="Proteomes" id="UP001157069"/>
    </source>
</evidence>
<sequence length="258" mass="28234">MVNRADMEKRPDEVSGMFDDVARGYDRTNDLLSLGNAPLWRIATVRAIDPQPGERILDIAAGTGTSSAALAKSGATVVAVDFSPGMIAEGRRRHPHLEFVEADAERLPFGDDEFDAVTISFGLRNIADPIVALGEMYRVLKPGGRLVICEFSHPSNPLMRLGYDGWMKLGMPLVTKLASSNPDAYRYLLESIEQWPDQQTLAQWIRGAGFARVAYRNLTGGVVALHRGRKPVDPAVRASAARRRGGTRPRPSTPRPTS</sequence>
<evidence type="ECO:0000256" key="5">
    <source>
        <dbReference type="SAM" id="MobiDB-lite"/>
    </source>
</evidence>
<dbReference type="GO" id="GO:0032259">
    <property type="term" value="P:methylation"/>
    <property type="evidence" value="ECO:0007669"/>
    <property type="project" value="UniProtKB-KW"/>
</dbReference>
<feature type="binding site" evidence="4">
    <location>
        <begin position="103"/>
        <end position="104"/>
    </location>
    <ligand>
        <name>S-adenosyl-L-methionine</name>
        <dbReference type="ChEBI" id="CHEBI:59789"/>
    </ligand>
</feature>
<comment type="similarity">
    <text evidence="4">Belongs to the class I-like SAM-binding methyltransferase superfamily. MenG/UbiE family.</text>
</comment>
<dbReference type="InterPro" id="IPR023576">
    <property type="entry name" value="UbiE/COQ5_MeTrFase_CS"/>
</dbReference>
<dbReference type="CDD" id="cd02440">
    <property type="entry name" value="AdoMet_MTases"/>
    <property type="match status" value="1"/>
</dbReference>
<keyword evidence="4" id="KW-0474">Menaquinone biosynthesis</keyword>